<dbReference type="GO" id="GO:0004222">
    <property type="term" value="F:metalloendopeptidase activity"/>
    <property type="evidence" value="ECO:0007669"/>
    <property type="project" value="InterPro"/>
</dbReference>
<dbReference type="PANTHER" id="PTHR13325:SF3">
    <property type="entry name" value="MEMBRANE-BOUND TRANSCRIPTION FACTOR SITE-2 PROTEASE"/>
    <property type="match status" value="1"/>
</dbReference>
<dbReference type="GO" id="GO:0005737">
    <property type="term" value="C:cytoplasm"/>
    <property type="evidence" value="ECO:0007669"/>
    <property type="project" value="TreeGrafter"/>
</dbReference>
<organism evidence="2 3">
    <name type="scientific">Rubripirellula tenax</name>
    <dbReference type="NCBI Taxonomy" id="2528015"/>
    <lineage>
        <taxon>Bacteria</taxon>
        <taxon>Pseudomonadati</taxon>
        <taxon>Planctomycetota</taxon>
        <taxon>Planctomycetia</taxon>
        <taxon>Pirellulales</taxon>
        <taxon>Pirellulaceae</taxon>
        <taxon>Rubripirellula</taxon>
    </lineage>
</organism>
<dbReference type="Proteomes" id="UP000318288">
    <property type="component" value="Unassembled WGS sequence"/>
</dbReference>
<feature type="transmembrane region" description="Helical" evidence="1">
    <location>
        <begin position="215"/>
        <end position="236"/>
    </location>
</feature>
<dbReference type="InterPro" id="IPR001193">
    <property type="entry name" value="MBTPS2"/>
</dbReference>
<feature type="transmembrane region" description="Helical" evidence="1">
    <location>
        <begin position="386"/>
        <end position="408"/>
    </location>
</feature>
<keyword evidence="1" id="KW-0812">Transmembrane</keyword>
<feature type="transmembrane region" description="Helical" evidence="1">
    <location>
        <begin position="345"/>
        <end position="365"/>
    </location>
</feature>
<keyword evidence="3" id="KW-1185">Reference proteome</keyword>
<dbReference type="PANTHER" id="PTHR13325">
    <property type="entry name" value="PROTEASE M50 MEMBRANE-BOUND TRANSCRIPTION FACTOR SITE 2 PROTEASE"/>
    <property type="match status" value="1"/>
</dbReference>
<dbReference type="EMBL" id="SJPW01000004">
    <property type="protein sequence ID" value="TWU54640.1"/>
    <property type="molecule type" value="Genomic_DNA"/>
</dbReference>
<dbReference type="Gene3D" id="2.40.30.170">
    <property type="match status" value="1"/>
</dbReference>
<keyword evidence="1" id="KW-0472">Membrane</keyword>
<feature type="transmembrane region" description="Helical" evidence="1">
    <location>
        <begin position="242"/>
        <end position="262"/>
    </location>
</feature>
<feature type="transmembrane region" description="Helical" evidence="1">
    <location>
        <begin position="137"/>
        <end position="162"/>
    </location>
</feature>
<evidence type="ECO:0000313" key="3">
    <source>
        <dbReference type="Proteomes" id="UP000318288"/>
    </source>
</evidence>
<dbReference type="GO" id="GO:0031293">
    <property type="term" value="P:membrane protein intracellular domain proteolysis"/>
    <property type="evidence" value="ECO:0007669"/>
    <property type="project" value="TreeGrafter"/>
</dbReference>
<sequence length="671" mass="73182">MNDHTVSSSRPSMRDLRADLTAVPVSSSRSGMWMVVDAIAGRITRVSNELWQSLQQGDATALQWQQARSAGWTRQRRQTQRTPFSPLAVRIPLGSLDAIANRLAPWTGWVFGRLAVWGWCLAITAALLMVIGRSSQVAASASSLGAFLSQTHPLVLAFWFVVTKAVHELAHAIMCRRIGYQAGECGVLMLCGMPCPYCDVSDSVREPSPWRRMSVMLAGIYVEWIIATIATFVWIGSRNPSTAWHAFHLMLVCGISTLVFNANPLMRYDGYFVLSDLVGSVHLRSESRSAFRGIVTARIAGRGFASRVTPTIRSVLLAAYHVASTIYRCVVLFAIAAMLLIAAEYLHLESAIIVLMAVVAIALVFKQLRSMAMAMGGKGDWSGVSGIRRAMLGATALLIGIAVFLIPLPRYQTARGTLDAALADTVYLPHDALVDLVPVTWGQYVKAGETIVRLRDEANEIEMTKVAGRLSVARLRSQLSRRVTMDRGDEAGDWETFEAGRQGLQTRLASLNDRAATLELRAKVNGVVLPPKSTLSTPSQGGITTPADRRGTFASSQQAWCRISTDGLLHAVLAVDARDRNQIRLGSPVRIAVSAMPGQVFESVVESVSPIQSDSRSLIQRAGYEVLCPLERFPPTDVLSVLGAQCRATVRLPNRTMASSVWSGCKEWFGE</sequence>
<feature type="transmembrane region" description="Helical" evidence="1">
    <location>
        <begin position="315"/>
        <end position="339"/>
    </location>
</feature>
<keyword evidence="1" id="KW-1133">Transmembrane helix</keyword>
<evidence type="ECO:0000256" key="1">
    <source>
        <dbReference type="SAM" id="Phobius"/>
    </source>
</evidence>
<gene>
    <name evidence="2" type="ORF">Poly51_33590</name>
</gene>
<reference evidence="2 3" key="1">
    <citation type="submission" date="2019-02" db="EMBL/GenBank/DDBJ databases">
        <title>Deep-cultivation of Planctomycetes and their phenomic and genomic characterization uncovers novel biology.</title>
        <authorList>
            <person name="Wiegand S."/>
            <person name="Jogler M."/>
            <person name="Boedeker C."/>
            <person name="Pinto D."/>
            <person name="Vollmers J."/>
            <person name="Rivas-Marin E."/>
            <person name="Kohn T."/>
            <person name="Peeters S.H."/>
            <person name="Heuer A."/>
            <person name="Rast P."/>
            <person name="Oberbeckmann S."/>
            <person name="Bunk B."/>
            <person name="Jeske O."/>
            <person name="Meyerdierks A."/>
            <person name="Storesund J.E."/>
            <person name="Kallscheuer N."/>
            <person name="Luecker S."/>
            <person name="Lage O.M."/>
            <person name="Pohl T."/>
            <person name="Merkel B.J."/>
            <person name="Hornburger P."/>
            <person name="Mueller R.-W."/>
            <person name="Bruemmer F."/>
            <person name="Labrenz M."/>
            <person name="Spormann A.M."/>
            <person name="Op Den Camp H."/>
            <person name="Overmann J."/>
            <person name="Amann R."/>
            <person name="Jetten M.S.M."/>
            <person name="Mascher T."/>
            <person name="Medema M.H."/>
            <person name="Devos D.P."/>
            <person name="Kaster A.-K."/>
            <person name="Ovreas L."/>
            <person name="Rohde M."/>
            <person name="Galperin M.Y."/>
            <person name="Jogler C."/>
        </authorList>
    </citation>
    <scope>NUCLEOTIDE SEQUENCE [LARGE SCALE GENOMIC DNA]</scope>
    <source>
        <strain evidence="2 3">Poly51</strain>
    </source>
</reference>
<dbReference type="RefSeq" id="WP_186775599.1">
    <property type="nucleotide sequence ID" value="NZ_SJPW01000004.1"/>
</dbReference>
<dbReference type="AlphaFoldDB" id="A0A5C6F299"/>
<evidence type="ECO:0000313" key="2">
    <source>
        <dbReference type="EMBL" id="TWU54640.1"/>
    </source>
</evidence>
<dbReference type="GO" id="GO:0016020">
    <property type="term" value="C:membrane"/>
    <property type="evidence" value="ECO:0007669"/>
    <property type="project" value="InterPro"/>
</dbReference>
<feature type="transmembrane region" description="Helical" evidence="1">
    <location>
        <begin position="110"/>
        <end position="131"/>
    </location>
</feature>
<accession>A0A5C6F299</accession>
<protein>
    <submittedName>
        <fullName evidence="2">Peptidase family M50</fullName>
    </submittedName>
</protein>
<proteinExistence type="predicted"/>
<name>A0A5C6F299_9BACT</name>
<comment type="caution">
    <text evidence="2">The sequence shown here is derived from an EMBL/GenBank/DDBJ whole genome shotgun (WGS) entry which is preliminary data.</text>
</comment>